<proteinExistence type="predicted"/>
<comment type="caution">
    <text evidence="1">The sequence shown here is derived from an EMBL/GenBank/DDBJ whole genome shotgun (WGS) entry which is preliminary data.</text>
</comment>
<organism evidence="1 2">
    <name type="scientific">Neofusicoccum parvum</name>
    <dbReference type="NCBI Taxonomy" id="310453"/>
    <lineage>
        <taxon>Eukaryota</taxon>
        <taxon>Fungi</taxon>
        <taxon>Dikarya</taxon>
        <taxon>Ascomycota</taxon>
        <taxon>Pezizomycotina</taxon>
        <taxon>Dothideomycetes</taxon>
        <taxon>Dothideomycetes incertae sedis</taxon>
        <taxon>Botryosphaeriales</taxon>
        <taxon>Botryosphaeriaceae</taxon>
        <taxon>Neofusicoccum</taxon>
    </lineage>
</organism>
<evidence type="ECO:0000313" key="2">
    <source>
        <dbReference type="Proteomes" id="UP001165186"/>
    </source>
</evidence>
<reference evidence="1" key="1">
    <citation type="submission" date="2024-09" db="EMBL/GenBank/DDBJ databases">
        <title>Draft Genome Sequences of Neofusicoccum parvum.</title>
        <authorList>
            <person name="Ashida A."/>
            <person name="Camagna M."/>
            <person name="Tanaka A."/>
            <person name="Takemoto D."/>
        </authorList>
    </citation>
    <scope>NUCLEOTIDE SEQUENCE</scope>
    <source>
        <strain evidence="1">PPO83</strain>
    </source>
</reference>
<dbReference type="Proteomes" id="UP001165186">
    <property type="component" value="Unassembled WGS sequence"/>
</dbReference>
<gene>
    <name evidence="1" type="primary">g1240</name>
    <name evidence="1" type="ORF">NpPPO83_00001240</name>
</gene>
<accession>A0ACB5SL06</accession>
<evidence type="ECO:0000313" key="1">
    <source>
        <dbReference type="EMBL" id="GME46774.1"/>
    </source>
</evidence>
<name>A0ACB5SL06_9PEZI</name>
<protein>
    <submittedName>
        <fullName evidence="1">ClpP/crotonase-like domain-containing protein</fullName>
    </submittedName>
</protein>
<keyword evidence="2" id="KW-1185">Reference proteome</keyword>
<dbReference type="EMBL" id="BSXG01000127">
    <property type="protein sequence ID" value="GME46774.1"/>
    <property type="molecule type" value="Genomic_DNA"/>
</dbReference>
<sequence length="294" mass="32371">MPSTWFSIQALAGLLLQTTNALELPDYTALKTYQNASVLEITLHNPKSPLNLWSQDIQSGLTDIVQKLQVDNETKVVIFKSDVPKFFSAHLDLLMPGVDTIANSFATLMFNISDLPQVTIAAVEGRARGAGNELMMASDMRFATKSETLFGQIEVANGLLPGGGGSQHLPRLIGRGRAMEYILSGKDIDAEEAEKIGWINKAFDTSEEMYAYIDELTSRLRLFPLAAMTAAKQSINLRARPSYDDYLHDVASFNQRLADPVTQQLLGRAAVVTKNFSLGDAELNLGRDLILLYE</sequence>